<dbReference type="Proteomes" id="UP000267017">
    <property type="component" value="Unassembled WGS sequence"/>
</dbReference>
<dbReference type="RefSeq" id="WP_128629757.1">
    <property type="nucleotide sequence ID" value="NZ_RRCN01000001.1"/>
</dbReference>
<name>A0A3P3TZZ6_9BACL</name>
<keyword evidence="2" id="KW-1185">Reference proteome</keyword>
<accession>A0A3P3TZZ6</accession>
<dbReference type="EMBL" id="RRCN01000001">
    <property type="protein sequence ID" value="RRJ61833.1"/>
    <property type="molecule type" value="Genomic_DNA"/>
</dbReference>
<evidence type="ECO:0000313" key="2">
    <source>
        <dbReference type="Proteomes" id="UP000267017"/>
    </source>
</evidence>
<gene>
    <name evidence="1" type="ORF">EHV15_01715</name>
</gene>
<organism evidence="1 2">
    <name type="scientific">Paenibacillus oralis</name>
    <dbReference type="NCBI Taxonomy" id="2490856"/>
    <lineage>
        <taxon>Bacteria</taxon>
        <taxon>Bacillati</taxon>
        <taxon>Bacillota</taxon>
        <taxon>Bacilli</taxon>
        <taxon>Bacillales</taxon>
        <taxon>Paenibacillaceae</taxon>
        <taxon>Paenibacillus</taxon>
    </lineage>
</organism>
<dbReference type="OrthoDB" id="2659117at2"/>
<reference evidence="1 2" key="1">
    <citation type="submission" date="2018-11" db="EMBL/GenBank/DDBJ databases">
        <title>Genome sequencing of Paenibacillus sp. KCOM 3021 (= ChDC PVNT-B20).</title>
        <authorList>
            <person name="Kook J.-K."/>
            <person name="Park S.-N."/>
            <person name="Lim Y.K."/>
        </authorList>
    </citation>
    <scope>NUCLEOTIDE SEQUENCE [LARGE SCALE GENOMIC DNA]</scope>
    <source>
        <strain evidence="1 2">KCOM 3021</strain>
    </source>
</reference>
<evidence type="ECO:0000313" key="1">
    <source>
        <dbReference type="EMBL" id="RRJ61833.1"/>
    </source>
</evidence>
<dbReference type="AlphaFoldDB" id="A0A3P3TZZ6"/>
<sequence>MSKEKLIEGKLQAFAAAGQEQRQERKEMLVEEMLASGEAQGAVLWIAERLAGAGQIDGSTGFITELRDSELTADLLEVAYESLRADSVNPEAYLIPAARLMHIEKKAADKTETELYVQYRAAALVDEMLSLGVALPEEALKLLLSQYYSDTQTEELKCRVWWRLAERGIDISGRINALLTNFHNYKTPELAGDSLLALWAALRKGFFDSPIPDSEKTCQVWLWHLVTDLVFKLKPKYDENTRLGSVGCLLEAASMYPQTQRLILECMENWGIKEPKRPRGDFQLDLKALYDRCRNHPGTTCLPDNYVITKKGIMMMARQ</sequence>
<proteinExistence type="predicted"/>
<evidence type="ECO:0008006" key="3">
    <source>
        <dbReference type="Google" id="ProtNLM"/>
    </source>
</evidence>
<protein>
    <recommendedName>
        <fullName evidence="3">DUF2785 domain-containing protein</fullName>
    </recommendedName>
</protein>
<comment type="caution">
    <text evidence="1">The sequence shown here is derived from an EMBL/GenBank/DDBJ whole genome shotgun (WGS) entry which is preliminary data.</text>
</comment>